<dbReference type="InterPro" id="IPR049033">
    <property type="entry name" value="AGA-YXIM_GBD"/>
</dbReference>
<evidence type="ECO:0000313" key="6">
    <source>
        <dbReference type="Proteomes" id="UP001595755"/>
    </source>
</evidence>
<protein>
    <submittedName>
        <fullName evidence="5">Rhamnogalacturonan acetylesterase</fullName>
    </submittedName>
</protein>
<dbReference type="Gene3D" id="2.60.120.430">
    <property type="entry name" value="Galactose-binding lectin"/>
    <property type="match status" value="1"/>
</dbReference>
<keyword evidence="6" id="KW-1185">Reference proteome</keyword>
<dbReference type="InterPro" id="IPR037459">
    <property type="entry name" value="RhgT-like"/>
</dbReference>
<dbReference type="RefSeq" id="WP_204600844.1">
    <property type="nucleotide sequence ID" value="NZ_JBHSED010000003.1"/>
</dbReference>
<evidence type="ECO:0000313" key="5">
    <source>
        <dbReference type="EMBL" id="MFC4302279.1"/>
    </source>
</evidence>
<reference evidence="6" key="1">
    <citation type="journal article" date="2019" name="Int. J. Syst. Evol. Microbiol.">
        <title>The Global Catalogue of Microorganisms (GCM) 10K type strain sequencing project: providing services to taxonomists for standard genome sequencing and annotation.</title>
        <authorList>
            <consortium name="The Broad Institute Genomics Platform"/>
            <consortium name="The Broad Institute Genome Sequencing Center for Infectious Disease"/>
            <person name="Wu L."/>
            <person name="Ma J."/>
        </authorList>
    </citation>
    <scope>NUCLEOTIDE SEQUENCE [LARGE SCALE GENOMIC DNA]</scope>
    <source>
        <strain evidence="6">CGMCC 4.1641</strain>
    </source>
</reference>
<dbReference type="CDD" id="cd01821">
    <property type="entry name" value="Rhamnogalacturan_acetylesterase_like"/>
    <property type="match status" value="1"/>
</dbReference>
<dbReference type="PANTHER" id="PTHR43695:SF1">
    <property type="entry name" value="RHAMNOGALACTURONAN ACETYLESTERASE"/>
    <property type="match status" value="1"/>
</dbReference>
<dbReference type="EMBL" id="JBHSED010000003">
    <property type="protein sequence ID" value="MFC4302279.1"/>
    <property type="molecule type" value="Genomic_DNA"/>
</dbReference>
<dbReference type="InterPro" id="IPR036514">
    <property type="entry name" value="SGNH_hydro_sf"/>
</dbReference>
<evidence type="ECO:0000256" key="2">
    <source>
        <dbReference type="ARBA" id="ARBA00022801"/>
    </source>
</evidence>
<name>A0ABV8S753_9BACL</name>
<dbReference type="Pfam" id="PF21254">
    <property type="entry name" value="AGA-YXIM_GBD"/>
    <property type="match status" value="1"/>
</dbReference>
<comment type="similarity">
    <text evidence="1">Belongs to the 'GDSL' lipolytic enzyme family.</text>
</comment>
<feature type="domain" description="Beta-agarase/YXIM esterase-like galactose-binding" evidence="4">
    <location>
        <begin position="6"/>
        <end position="82"/>
    </location>
</feature>
<keyword evidence="2" id="KW-0378">Hydrolase</keyword>
<evidence type="ECO:0000259" key="4">
    <source>
        <dbReference type="Pfam" id="PF21254"/>
    </source>
</evidence>
<dbReference type="Proteomes" id="UP001595755">
    <property type="component" value="Unassembled WGS sequence"/>
</dbReference>
<evidence type="ECO:0000256" key="1">
    <source>
        <dbReference type="ARBA" id="ARBA00008668"/>
    </source>
</evidence>
<dbReference type="SUPFAM" id="SSF52266">
    <property type="entry name" value="SGNH hydrolase"/>
    <property type="match status" value="1"/>
</dbReference>
<dbReference type="InterPro" id="IPR008979">
    <property type="entry name" value="Galactose-bd-like_sf"/>
</dbReference>
<dbReference type="PANTHER" id="PTHR43695">
    <property type="entry name" value="PUTATIVE (AFU_ORTHOLOGUE AFUA_2G17250)-RELATED"/>
    <property type="match status" value="1"/>
</dbReference>
<proteinExistence type="inferred from homology"/>
<dbReference type="InterPro" id="IPR013830">
    <property type="entry name" value="SGNH_hydro"/>
</dbReference>
<sequence>MTRTEWKFDFGLCDAESGYVKVTADCAYDPGRGYGFTEGGMVTARDRLEPGKLKRDLCIPADAAFRVDVPSGSYTATLLMGDWILPTCMTVKAAPGRLLLRRYSVPAGQFARVTLGAHVSEGFLELVFSGPAPRINALELVAAPNAIALHLAGDSTVADQPADGYPYAGWGQVLPYLLKHDVIVDNHAASGRSSKSFIDEGRWEAALRRVKADDYVFIQFGHNDQKPDEARHTDPDSTYREYLKRYIEDARSRGAKPVLITSVHRRYHEADGTIRDTHGAYLEAVRQLGAEQGVPVIDLGAKSKALFERVGPQGTEAIFMHGAPGEFANFPGGIEDNTHFQEEGAARLAELVTEGIREAGLWPLSMYLR</sequence>
<feature type="domain" description="SGNH hydrolase-type esterase" evidence="3">
    <location>
        <begin position="153"/>
        <end position="345"/>
    </location>
</feature>
<gene>
    <name evidence="5" type="ORF">ACFO1S_02345</name>
</gene>
<evidence type="ECO:0000259" key="3">
    <source>
        <dbReference type="Pfam" id="PF13472"/>
    </source>
</evidence>
<accession>A0ABV8S753</accession>
<dbReference type="Gene3D" id="3.40.50.1110">
    <property type="entry name" value="SGNH hydrolase"/>
    <property type="match status" value="1"/>
</dbReference>
<dbReference type="Pfam" id="PF13472">
    <property type="entry name" value="Lipase_GDSL_2"/>
    <property type="match status" value="1"/>
</dbReference>
<dbReference type="SUPFAM" id="SSF49785">
    <property type="entry name" value="Galactose-binding domain-like"/>
    <property type="match status" value="1"/>
</dbReference>
<comment type="caution">
    <text evidence="5">The sequence shown here is derived from an EMBL/GenBank/DDBJ whole genome shotgun (WGS) entry which is preliminary data.</text>
</comment>
<organism evidence="5 6">
    <name type="scientific">Cohnella boryungensis</name>
    <dbReference type="NCBI Taxonomy" id="768479"/>
    <lineage>
        <taxon>Bacteria</taxon>
        <taxon>Bacillati</taxon>
        <taxon>Bacillota</taxon>
        <taxon>Bacilli</taxon>
        <taxon>Bacillales</taxon>
        <taxon>Paenibacillaceae</taxon>
        <taxon>Cohnella</taxon>
    </lineage>
</organism>